<dbReference type="AlphaFoldDB" id="A0A285P2Y4"/>
<gene>
    <name evidence="1" type="ORF">SAMN05421503_2860</name>
</gene>
<accession>A0A285P2Y4</accession>
<dbReference type="RefSeq" id="WP_179637086.1">
    <property type="nucleotide sequence ID" value="NZ_OBEK01000004.1"/>
</dbReference>
<organism evidence="1 2">
    <name type="scientific">Terribacillus aidingensis</name>
    <dbReference type="NCBI Taxonomy" id="586416"/>
    <lineage>
        <taxon>Bacteria</taxon>
        <taxon>Bacillati</taxon>
        <taxon>Bacillota</taxon>
        <taxon>Bacilli</taxon>
        <taxon>Bacillales</taxon>
        <taxon>Bacillaceae</taxon>
        <taxon>Terribacillus</taxon>
    </lineage>
</organism>
<protein>
    <submittedName>
        <fullName evidence="1">Uncharacterized protein</fullName>
    </submittedName>
</protein>
<dbReference type="Proteomes" id="UP000219356">
    <property type="component" value="Unassembled WGS sequence"/>
</dbReference>
<sequence>MKKIVFSLILVGTIILSSIAGYADDNKTAEKKGDLGTAILSLNIAK</sequence>
<dbReference type="EMBL" id="OBEK01000004">
    <property type="protein sequence ID" value="SNZ16109.1"/>
    <property type="molecule type" value="Genomic_DNA"/>
</dbReference>
<keyword evidence="2" id="KW-1185">Reference proteome</keyword>
<proteinExistence type="predicted"/>
<evidence type="ECO:0000313" key="2">
    <source>
        <dbReference type="Proteomes" id="UP000219356"/>
    </source>
</evidence>
<evidence type="ECO:0000313" key="1">
    <source>
        <dbReference type="EMBL" id="SNZ16109.1"/>
    </source>
</evidence>
<name>A0A285P2Y4_9BACI</name>
<reference evidence="2" key="1">
    <citation type="submission" date="2017-09" db="EMBL/GenBank/DDBJ databases">
        <authorList>
            <person name="Varghese N."/>
            <person name="Submissions S."/>
        </authorList>
    </citation>
    <scope>NUCLEOTIDE SEQUENCE [LARGE SCALE GENOMIC DNA]</scope>
    <source>
        <strain evidence="2">CGMCC 1.8913</strain>
    </source>
</reference>